<feature type="domain" description="Class II aldolase/adducin N-terminal" evidence="2">
    <location>
        <begin position="40"/>
        <end position="220"/>
    </location>
</feature>
<dbReference type="PANTHER" id="PTHR10672:SF39">
    <property type="entry name" value="CLASS II ALDOLASE_ADDUCIN N-TERMINAL DOMAIN-CONTAINING PROTEIN"/>
    <property type="match status" value="1"/>
</dbReference>
<protein>
    <submittedName>
        <fullName evidence="3">Class II aldolase/adducin family protein</fullName>
    </submittedName>
</protein>
<dbReference type="SUPFAM" id="SSF53639">
    <property type="entry name" value="AraD/HMP-PK domain-like"/>
    <property type="match status" value="1"/>
</dbReference>
<dbReference type="GO" id="GO:0051015">
    <property type="term" value="F:actin filament binding"/>
    <property type="evidence" value="ECO:0007669"/>
    <property type="project" value="TreeGrafter"/>
</dbReference>
<evidence type="ECO:0000313" key="3">
    <source>
        <dbReference type="EMBL" id="RCL42826.1"/>
    </source>
</evidence>
<evidence type="ECO:0000313" key="4">
    <source>
        <dbReference type="Proteomes" id="UP000253307"/>
    </source>
</evidence>
<evidence type="ECO:0000259" key="2">
    <source>
        <dbReference type="SMART" id="SM01007"/>
    </source>
</evidence>
<dbReference type="InterPro" id="IPR036409">
    <property type="entry name" value="Aldolase_II/adducin_N_sf"/>
</dbReference>
<dbReference type="FunFam" id="3.40.225.10:FF:000009">
    <property type="entry name" value="Class II aldolase/adducin N-terminal"/>
    <property type="match status" value="1"/>
</dbReference>
<dbReference type="InterPro" id="IPR051017">
    <property type="entry name" value="Aldolase-II_Adducin_sf"/>
</dbReference>
<name>A0A368C1J8_9GAMM</name>
<dbReference type="AlphaFoldDB" id="A0A368C1J8"/>
<sequence>MAKVSPLRIDTELGKLPLKDKGLEMIEFESPAELRRNQLEKLVAGFRLFSYFGYDEGVAGHITFRDPEFSDHFWVNPLGVHFSQIKISDLLLVNHDGEVVQGNRPVNVAAFAIHSRLHKARPDVNAAAHSHSMYGRTFSSLGKLLDPITQDSCAFYERQAMYDHFSGVVEETEEGDRIANSLGDKQVIILKNHGILTTGSSVDIALWYFLSMEKCCQSQLMAEAAGEPTLIPHDVAIKTRGFIANDVALWASFQPLFDMIVSKQPDLLD</sequence>
<dbReference type="PANTHER" id="PTHR10672">
    <property type="entry name" value="ADDUCIN"/>
    <property type="match status" value="1"/>
</dbReference>
<proteinExistence type="inferred from homology"/>
<gene>
    <name evidence="3" type="ORF">DBW96_00010</name>
</gene>
<dbReference type="Gene3D" id="3.40.225.10">
    <property type="entry name" value="Class II aldolase/adducin N-terminal domain"/>
    <property type="match status" value="1"/>
</dbReference>
<dbReference type="EMBL" id="QOPE01000001">
    <property type="protein sequence ID" value="RCL42826.1"/>
    <property type="molecule type" value="Genomic_DNA"/>
</dbReference>
<evidence type="ECO:0000256" key="1">
    <source>
        <dbReference type="ARBA" id="ARBA00037961"/>
    </source>
</evidence>
<dbReference type="GO" id="GO:0005996">
    <property type="term" value="P:monosaccharide metabolic process"/>
    <property type="evidence" value="ECO:0007669"/>
    <property type="project" value="UniProtKB-ARBA"/>
</dbReference>
<dbReference type="GO" id="GO:0005856">
    <property type="term" value="C:cytoskeleton"/>
    <property type="evidence" value="ECO:0007669"/>
    <property type="project" value="TreeGrafter"/>
</dbReference>
<dbReference type="Proteomes" id="UP000253307">
    <property type="component" value="Unassembled WGS sequence"/>
</dbReference>
<dbReference type="NCBIfam" id="NF004855">
    <property type="entry name" value="PRK06208.1"/>
    <property type="match status" value="1"/>
</dbReference>
<dbReference type="Pfam" id="PF00596">
    <property type="entry name" value="Aldolase_II"/>
    <property type="match status" value="1"/>
</dbReference>
<organism evidence="3 4">
    <name type="scientific">SAR86 cluster bacterium</name>
    <dbReference type="NCBI Taxonomy" id="2030880"/>
    <lineage>
        <taxon>Bacteria</taxon>
        <taxon>Pseudomonadati</taxon>
        <taxon>Pseudomonadota</taxon>
        <taxon>Gammaproteobacteria</taxon>
        <taxon>SAR86 cluster</taxon>
    </lineage>
</organism>
<comment type="caution">
    <text evidence="3">The sequence shown here is derived from an EMBL/GenBank/DDBJ whole genome shotgun (WGS) entry which is preliminary data.</text>
</comment>
<comment type="similarity">
    <text evidence="1">Belongs to the aldolase class II family.</text>
</comment>
<dbReference type="InterPro" id="IPR001303">
    <property type="entry name" value="Aldolase_II/adducin_N"/>
</dbReference>
<reference evidence="3 4" key="1">
    <citation type="journal article" date="2018" name="Microbiome">
        <title>Fine metagenomic profile of the Mediterranean stratified and mixed water columns revealed by assembly and recruitment.</title>
        <authorList>
            <person name="Haro-Moreno J.M."/>
            <person name="Lopez-Perez M."/>
            <person name="De La Torre J.R."/>
            <person name="Picazo A."/>
            <person name="Camacho A."/>
            <person name="Rodriguez-Valera F."/>
        </authorList>
    </citation>
    <scope>NUCLEOTIDE SEQUENCE [LARGE SCALE GENOMIC DNA]</scope>
    <source>
        <strain evidence="3">MED-G82</strain>
    </source>
</reference>
<dbReference type="SMART" id="SM01007">
    <property type="entry name" value="Aldolase_II"/>
    <property type="match status" value="1"/>
</dbReference>
<accession>A0A368C1J8</accession>